<feature type="domain" description="DUF1266" evidence="2">
    <location>
        <begin position="200"/>
        <end position="399"/>
    </location>
</feature>
<feature type="region of interest" description="Disordered" evidence="1">
    <location>
        <begin position="1"/>
        <end position="21"/>
    </location>
</feature>
<name>A0ABQ2MKL5_9ACTN</name>
<evidence type="ECO:0000256" key="1">
    <source>
        <dbReference type="SAM" id="MobiDB-lite"/>
    </source>
</evidence>
<comment type="caution">
    <text evidence="3">The sequence shown here is derived from an EMBL/GenBank/DDBJ whole genome shotgun (WGS) entry which is preliminary data.</text>
</comment>
<dbReference type="RefSeq" id="WP_189038730.1">
    <property type="nucleotide sequence ID" value="NZ_BMMP01000014.1"/>
</dbReference>
<accession>A0ABQ2MKL5</accession>
<dbReference type="EMBL" id="BMMP01000014">
    <property type="protein sequence ID" value="GGO53972.1"/>
    <property type="molecule type" value="Genomic_DNA"/>
</dbReference>
<dbReference type="Proteomes" id="UP000631535">
    <property type="component" value="Unassembled WGS sequence"/>
</dbReference>
<gene>
    <name evidence="3" type="ORF">GCM10012287_41830</name>
</gene>
<evidence type="ECO:0000313" key="3">
    <source>
        <dbReference type="EMBL" id="GGO53972.1"/>
    </source>
</evidence>
<sequence>METWNGQAAVAPPNSGAWQAPTEQEQRLYEAKMRGDWAGYFDVLADCELFMSMSRLQADGLDSGPPAPPVWSPVVGQWCEVVVTEGVLPAPSPDLVFILLSLDAVAKLWEENTEWLAVNPGTPLEAYFPPNPALWKWHAGRGKGPNGNLGKLRTLRVGGVQQGRVAHGLGCGALMSVLNGSLWNAMGYHGGGYFAERQTLEDWWGVTDRPSWQKAQDDLLNGRGVSGVWEFVLDVRQSLARQFGGQVDVAHWRDAAERQLRGVAAESGGEAPEAEIAGVKQLIGRITRYEARFRADGVLGANDQVRSVLAWDYGRAASMARWGVSTRFCDIAEAEQAVIRTSRVSQVTYHSWKDFAAGYILGRCLHFDEEHFGNWYTEMLDAYRVLESHPESPWLTVPWR</sequence>
<evidence type="ECO:0000313" key="4">
    <source>
        <dbReference type="Proteomes" id="UP000631535"/>
    </source>
</evidence>
<reference evidence="4" key="1">
    <citation type="journal article" date="2019" name="Int. J. Syst. Evol. Microbiol.">
        <title>The Global Catalogue of Microorganisms (GCM) 10K type strain sequencing project: providing services to taxonomists for standard genome sequencing and annotation.</title>
        <authorList>
            <consortium name="The Broad Institute Genomics Platform"/>
            <consortium name="The Broad Institute Genome Sequencing Center for Infectious Disease"/>
            <person name="Wu L."/>
            <person name="Ma J."/>
        </authorList>
    </citation>
    <scope>NUCLEOTIDE SEQUENCE [LARGE SCALE GENOMIC DNA]</scope>
    <source>
        <strain evidence="4">CGMCC 4.7178</strain>
    </source>
</reference>
<proteinExistence type="predicted"/>
<protein>
    <recommendedName>
        <fullName evidence="2">DUF1266 domain-containing protein</fullName>
    </recommendedName>
</protein>
<keyword evidence="4" id="KW-1185">Reference proteome</keyword>
<organism evidence="3 4">
    <name type="scientific">Streptomyces daqingensis</name>
    <dbReference type="NCBI Taxonomy" id="1472640"/>
    <lineage>
        <taxon>Bacteria</taxon>
        <taxon>Bacillati</taxon>
        <taxon>Actinomycetota</taxon>
        <taxon>Actinomycetes</taxon>
        <taxon>Kitasatosporales</taxon>
        <taxon>Streptomycetaceae</taxon>
        <taxon>Streptomyces</taxon>
    </lineage>
</organism>
<dbReference type="Pfam" id="PF06889">
    <property type="entry name" value="DUF1266"/>
    <property type="match status" value="1"/>
</dbReference>
<dbReference type="InterPro" id="IPR009677">
    <property type="entry name" value="DUF1266"/>
</dbReference>
<evidence type="ECO:0000259" key="2">
    <source>
        <dbReference type="Pfam" id="PF06889"/>
    </source>
</evidence>